<gene>
    <name evidence="2" type="ORF">KC660_03855</name>
</gene>
<accession>A0A955RIL9</accession>
<reference evidence="2" key="2">
    <citation type="journal article" date="2021" name="Microbiome">
        <title>Successional dynamics and alternative stable states in a saline activated sludge microbial community over 9 years.</title>
        <authorList>
            <person name="Wang Y."/>
            <person name="Ye J."/>
            <person name="Ju F."/>
            <person name="Liu L."/>
            <person name="Boyd J.A."/>
            <person name="Deng Y."/>
            <person name="Parks D.H."/>
            <person name="Jiang X."/>
            <person name="Yin X."/>
            <person name="Woodcroft B.J."/>
            <person name="Tyson G.W."/>
            <person name="Hugenholtz P."/>
            <person name="Polz M.F."/>
            <person name="Zhang T."/>
        </authorList>
    </citation>
    <scope>NUCLEOTIDE SEQUENCE</scope>
    <source>
        <strain evidence="2">HKST-UBA10</strain>
    </source>
</reference>
<name>A0A955RIL9_9BACT</name>
<keyword evidence="1" id="KW-1133">Transmembrane helix</keyword>
<comment type="caution">
    <text evidence="2">The sequence shown here is derived from an EMBL/GenBank/DDBJ whole genome shotgun (WGS) entry which is preliminary data.</text>
</comment>
<evidence type="ECO:0000313" key="3">
    <source>
        <dbReference type="Proteomes" id="UP000782843"/>
    </source>
</evidence>
<dbReference type="EMBL" id="JAGQLG010000154">
    <property type="protein sequence ID" value="MCA9382514.1"/>
    <property type="molecule type" value="Genomic_DNA"/>
</dbReference>
<evidence type="ECO:0000256" key="1">
    <source>
        <dbReference type="SAM" id="Phobius"/>
    </source>
</evidence>
<feature type="non-terminal residue" evidence="2">
    <location>
        <position position="1"/>
    </location>
</feature>
<feature type="transmembrane region" description="Helical" evidence="1">
    <location>
        <begin position="429"/>
        <end position="447"/>
    </location>
</feature>
<evidence type="ECO:0000313" key="2">
    <source>
        <dbReference type="EMBL" id="MCA9382514.1"/>
    </source>
</evidence>
<evidence type="ECO:0008006" key="4">
    <source>
        <dbReference type="Google" id="ProtNLM"/>
    </source>
</evidence>
<dbReference type="Proteomes" id="UP000782843">
    <property type="component" value="Unassembled WGS sequence"/>
</dbReference>
<reference evidence="2" key="1">
    <citation type="submission" date="2020-04" db="EMBL/GenBank/DDBJ databases">
        <authorList>
            <person name="Zhang T."/>
        </authorList>
    </citation>
    <scope>NUCLEOTIDE SEQUENCE</scope>
    <source>
        <strain evidence="2">HKST-UBA10</strain>
    </source>
</reference>
<organism evidence="2 3">
    <name type="scientific">Candidatus Dojkabacteria bacterium</name>
    <dbReference type="NCBI Taxonomy" id="2099670"/>
    <lineage>
        <taxon>Bacteria</taxon>
        <taxon>Candidatus Dojkabacteria</taxon>
    </lineage>
</organism>
<keyword evidence="1" id="KW-0472">Membrane</keyword>
<dbReference type="AlphaFoldDB" id="A0A955RIL9"/>
<protein>
    <recommendedName>
        <fullName evidence="4">LPXTG cell wall anchor domain-containing protein</fullName>
    </recommendedName>
</protein>
<sequence>SNYCYNNFCADSAEDDAFYANEGSVSFCSVSAAIPTSYKSLPENCESDNCISYDENKVKGKSTAATLLLKQHDIEILTQNDERIVSAPPNTQIDFVYFVHNGNAHPVTIRNIMINLSEFFRTGSSHLDPHLHHPEVGNFVNLGADGELNTITFNYTVDGELFERDFESMQKIILYDKTVQGLTETTPEVIYSFDMVQPVEITNSDISYEINNEEVAVTYKIGIKNVSPYTLDDIKIEIETNNDFADQVTYSLAPNEEKLITFNNTVELSSIDSNKVEASLAIIDPNSHMESAGAITTLYERTDADAPIGWYAWQASDQVHGWDNTALEHSKNKIELIPYTLHKTLSANIAVGETTVANCSEPCSANADCSEGLICDGGQCTTTQCADLPWDTCSITSGTTCNYCSSSTCTVNTKTSTITELPDTAENNSLVVILVSGLLLIVSVVNFKKVKRNV</sequence>
<keyword evidence="1" id="KW-0812">Transmembrane</keyword>
<proteinExistence type="predicted"/>